<dbReference type="EMBL" id="FNPI01000013">
    <property type="protein sequence ID" value="SDZ46691.1"/>
    <property type="molecule type" value="Genomic_DNA"/>
</dbReference>
<keyword evidence="2" id="KW-1185">Reference proteome</keyword>
<dbReference type="Pfam" id="PF07388">
    <property type="entry name" value="A-2_8-polyST"/>
    <property type="match status" value="1"/>
</dbReference>
<sequence length="359" mass="42121">MSEYTVYSISTVFHLMMSKLYMKKSNSPSIVICQAINPIISEIIREDNDFSDYLVIKRVKRSKNKLISALKNRSNIQKVKKFINQRTIERAIIFKDNDLINQSITDIAVKKGAKVTLMEEGLGLYKKPQEGLVYHRQNWIKKNLFSYPMYRNKSQGMYPIVNEIVANNPQLLPSEKIINKKVVEEKFDQLSRVEIGELYNYFNINDIQFSPLVEKRKVVLYIGQPFSEFRSLSLQYEQKGLAAVFSHLLKDKDIYVLVKPHPSEDIRKYEPYIKDDLVELFTEYHVPAELIPAILDIDLVLTGYSSACYYINKWYNIRSLSLYNIFFTEHSNGWIFKEKIEPIYNMKLINNITELDAYL</sequence>
<dbReference type="AlphaFoldDB" id="A0A1H3TA15"/>
<proteinExistence type="predicted"/>
<dbReference type="STRING" id="1503961.SAMN05421736_113123"/>
<organism evidence="1 2">
    <name type="scientific">Evansella caseinilytica</name>
    <dbReference type="NCBI Taxonomy" id="1503961"/>
    <lineage>
        <taxon>Bacteria</taxon>
        <taxon>Bacillati</taxon>
        <taxon>Bacillota</taxon>
        <taxon>Bacilli</taxon>
        <taxon>Bacillales</taxon>
        <taxon>Bacillaceae</taxon>
        <taxon>Evansella</taxon>
    </lineage>
</organism>
<evidence type="ECO:0000313" key="2">
    <source>
        <dbReference type="Proteomes" id="UP000198935"/>
    </source>
</evidence>
<dbReference type="InterPro" id="IPR010866">
    <property type="entry name" value="A-2_8-polyST"/>
</dbReference>
<gene>
    <name evidence="1" type="ORF">SAMN05421736_113123</name>
</gene>
<accession>A0A1H3TA15</accession>
<name>A0A1H3TA15_9BACI</name>
<protein>
    <submittedName>
        <fullName evidence="1">Uncharacterized protein</fullName>
    </submittedName>
</protein>
<reference evidence="2" key="1">
    <citation type="submission" date="2016-10" db="EMBL/GenBank/DDBJ databases">
        <authorList>
            <person name="Varghese N."/>
            <person name="Submissions S."/>
        </authorList>
    </citation>
    <scope>NUCLEOTIDE SEQUENCE [LARGE SCALE GENOMIC DNA]</scope>
    <source>
        <strain evidence="2">SP</strain>
    </source>
</reference>
<dbReference type="Proteomes" id="UP000198935">
    <property type="component" value="Unassembled WGS sequence"/>
</dbReference>
<evidence type="ECO:0000313" key="1">
    <source>
        <dbReference type="EMBL" id="SDZ46691.1"/>
    </source>
</evidence>
<dbReference type="OrthoDB" id="2965597at2"/>